<sequence>MSIVGTQVIAEGSGTAGYTVEFVEDSGDVVSVSLRSNASGVNKTNAVAKAKEFLNRIVASDALPDEMVDGKNQDGRAATMSSNDRVNRADQEQQLEEGLEDTFPASDPVSATITSIPGRNGGTR</sequence>
<reference evidence="3" key="1">
    <citation type="journal article" date="2019" name="Int. J. Syst. Evol. Microbiol.">
        <title>The Global Catalogue of Microorganisms (GCM) 10K type strain sequencing project: providing services to taxonomists for standard genome sequencing and annotation.</title>
        <authorList>
            <consortium name="The Broad Institute Genomics Platform"/>
            <consortium name="The Broad Institute Genome Sequencing Center for Infectious Disease"/>
            <person name="Wu L."/>
            <person name="Ma J."/>
        </authorList>
    </citation>
    <scope>NUCLEOTIDE SEQUENCE [LARGE SCALE GENOMIC DNA]</scope>
    <source>
        <strain evidence="3">CG52</strain>
    </source>
</reference>
<gene>
    <name evidence="2" type="ORF">ACFSE1_15000</name>
</gene>
<dbReference type="RefSeq" id="WP_377403013.1">
    <property type="nucleotide sequence ID" value="NZ_JBHUEQ010000026.1"/>
</dbReference>
<organism evidence="2 3">
    <name type="scientific">Rhizobium helianthi</name>
    <dbReference type="NCBI Taxonomy" id="1132695"/>
    <lineage>
        <taxon>Bacteria</taxon>
        <taxon>Pseudomonadati</taxon>
        <taxon>Pseudomonadota</taxon>
        <taxon>Alphaproteobacteria</taxon>
        <taxon>Hyphomicrobiales</taxon>
        <taxon>Rhizobiaceae</taxon>
        <taxon>Rhizobium/Agrobacterium group</taxon>
        <taxon>Rhizobium</taxon>
    </lineage>
</organism>
<evidence type="ECO:0000313" key="3">
    <source>
        <dbReference type="Proteomes" id="UP001597322"/>
    </source>
</evidence>
<name>A0ABW4M607_9HYPH</name>
<evidence type="ECO:0000313" key="2">
    <source>
        <dbReference type="EMBL" id="MFD1746781.1"/>
    </source>
</evidence>
<proteinExistence type="predicted"/>
<dbReference type="Proteomes" id="UP001597322">
    <property type="component" value="Unassembled WGS sequence"/>
</dbReference>
<protein>
    <submittedName>
        <fullName evidence="2">Uncharacterized protein</fullName>
    </submittedName>
</protein>
<dbReference type="EMBL" id="JBHUEQ010000026">
    <property type="protein sequence ID" value="MFD1746781.1"/>
    <property type="molecule type" value="Genomic_DNA"/>
</dbReference>
<feature type="region of interest" description="Disordered" evidence="1">
    <location>
        <begin position="62"/>
        <end position="124"/>
    </location>
</feature>
<evidence type="ECO:0000256" key="1">
    <source>
        <dbReference type="SAM" id="MobiDB-lite"/>
    </source>
</evidence>
<keyword evidence="3" id="KW-1185">Reference proteome</keyword>
<comment type="caution">
    <text evidence="2">The sequence shown here is derived from an EMBL/GenBank/DDBJ whole genome shotgun (WGS) entry which is preliminary data.</text>
</comment>
<accession>A0ABW4M607</accession>